<dbReference type="GO" id="GO:0016887">
    <property type="term" value="F:ATP hydrolysis activity"/>
    <property type="evidence" value="ECO:0007669"/>
    <property type="project" value="InterPro"/>
</dbReference>
<feature type="domain" description="ABC transporter" evidence="6">
    <location>
        <begin position="2"/>
        <end position="231"/>
    </location>
</feature>
<evidence type="ECO:0000256" key="4">
    <source>
        <dbReference type="ARBA" id="ARBA00022840"/>
    </source>
</evidence>
<dbReference type="PROSITE" id="PS50893">
    <property type="entry name" value="ABC_TRANSPORTER_2"/>
    <property type="match status" value="1"/>
</dbReference>
<dbReference type="OrthoDB" id="9776369at2"/>
<protein>
    <submittedName>
        <fullName evidence="7">Amino acid ABC transporter ATPase</fullName>
    </submittedName>
</protein>
<keyword evidence="4" id="KW-0067">ATP-binding</keyword>
<dbReference type="Gene3D" id="3.40.50.300">
    <property type="entry name" value="P-loop containing nucleotide triphosphate hydrolases"/>
    <property type="match status" value="1"/>
</dbReference>
<dbReference type="Proteomes" id="UP000061660">
    <property type="component" value="Chromosome"/>
</dbReference>
<dbReference type="InterPro" id="IPR003439">
    <property type="entry name" value="ABC_transporter-like_ATP-bd"/>
</dbReference>
<dbReference type="PANTHER" id="PTHR43820:SF2">
    <property type="entry name" value="ABC TRANSPORTER ATP-BINDING PROTEIN"/>
    <property type="match status" value="1"/>
</dbReference>
<dbReference type="SUPFAM" id="SSF52540">
    <property type="entry name" value="P-loop containing nucleoside triphosphate hydrolases"/>
    <property type="match status" value="1"/>
</dbReference>
<dbReference type="Pfam" id="PF00005">
    <property type="entry name" value="ABC_tran"/>
    <property type="match status" value="1"/>
</dbReference>
<dbReference type="PANTHER" id="PTHR43820">
    <property type="entry name" value="HIGH-AFFINITY BRANCHED-CHAIN AMINO ACID TRANSPORT ATP-BINDING PROTEIN LIVF"/>
    <property type="match status" value="1"/>
</dbReference>
<evidence type="ECO:0000256" key="3">
    <source>
        <dbReference type="ARBA" id="ARBA00022741"/>
    </source>
</evidence>
<evidence type="ECO:0000256" key="5">
    <source>
        <dbReference type="ARBA" id="ARBA00022970"/>
    </source>
</evidence>
<dbReference type="RefSeq" id="WP_062409566.1">
    <property type="nucleotide sequence ID" value="NZ_CP013652.1"/>
</dbReference>
<dbReference type="SMART" id="SM00382">
    <property type="entry name" value="AAA"/>
    <property type="match status" value="1"/>
</dbReference>
<keyword evidence="3" id="KW-0547">Nucleotide-binding</keyword>
<evidence type="ECO:0000259" key="6">
    <source>
        <dbReference type="PROSITE" id="PS50893"/>
    </source>
</evidence>
<dbReference type="CDD" id="cd03224">
    <property type="entry name" value="ABC_TM1139_LivF_branched"/>
    <property type="match status" value="1"/>
</dbReference>
<dbReference type="AlphaFoldDB" id="A0A0U2UBQ8"/>
<name>A0A0U2UBQ8_9BACL</name>
<gene>
    <name evidence="7" type="ORF">IJ22_33280</name>
</gene>
<evidence type="ECO:0000256" key="2">
    <source>
        <dbReference type="ARBA" id="ARBA00022448"/>
    </source>
</evidence>
<evidence type="ECO:0000313" key="8">
    <source>
        <dbReference type="Proteomes" id="UP000061660"/>
    </source>
</evidence>
<accession>A0A0U2UBQ8</accession>
<evidence type="ECO:0000256" key="1">
    <source>
        <dbReference type="ARBA" id="ARBA00005417"/>
    </source>
</evidence>
<reference evidence="8" key="1">
    <citation type="submission" date="2015-12" db="EMBL/GenBank/DDBJ databases">
        <title>Complete genome sequences of two moderately thermophilic Paenibacillus species.</title>
        <authorList>
            <person name="Butler R.III."/>
            <person name="Wang J."/>
            <person name="Stark B.C."/>
            <person name="Pombert J.-F."/>
        </authorList>
    </citation>
    <scope>NUCLEOTIDE SEQUENCE [LARGE SCALE GENOMIC DNA]</scope>
    <source>
        <strain evidence="8">32O-Y</strain>
    </source>
</reference>
<sequence>MLQVDNIHSYYGDSHVLQGVSVNVKKGSLSVLLGRNGMGKTTTIRSIIGFTPPRQGKIRFQGNEIQKLPSYRVAQLGIGLVPQGRGVFPNLTVKENLTIAARNSSRRGWTLDRIYELFPRLKERASSMGGNLSGGEQQMLTIGRALMTNPDLLLLDEPSEGLSPLMVQEVENIISALKQEGLSMLMVEQNISMALHVADWVYVMCKGEVVFDGSPDDLKRNDAVKHKYLGMSS</sequence>
<keyword evidence="5" id="KW-0029">Amino-acid transport</keyword>
<keyword evidence="8" id="KW-1185">Reference proteome</keyword>
<dbReference type="KEGG" id="pnp:IJ22_33280"/>
<dbReference type="EMBL" id="CP013652">
    <property type="protein sequence ID" value="ALS23689.1"/>
    <property type="molecule type" value="Genomic_DNA"/>
</dbReference>
<dbReference type="GO" id="GO:0005524">
    <property type="term" value="F:ATP binding"/>
    <property type="evidence" value="ECO:0007669"/>
    <property type="project" value="UniProtKB-KW"/>
</dbReference>
<dbReference type="InterPro" id="IPR003593">
    <property type="entry name" value="AAA+_ATPase"/>
</dbReference>
<dbReference type="STRING" id="162209.IJ22_33280"/>
<reference evidence="7 8" key="2">
    <citation type="journal article" date="2016" name="Genome Announc.">
        <title>Complete Genome Sequences of Two Interactive Moderate Thermophiles, Paenibacillus napthalenovorans 32O-Y and Paenibacillus sp. 32O-W.</title>
        <authorList>
            <person name="Butler R.R.III."/>
            <person name="Wang J."/>
            <person name="Stark B.C."/>
            <person name="Pombert J.F."/>
        </authorList>
    </citation>
    <scope>NUCLEOTIDE SEQUENCE [LARGE SCALE GENOMIC DNA]</scope>
    <source>
        <strain evidence="7 8">32O-Y</strain>
    </source>
</reference>
<dbReference type="PATRIC" id="fig|162209.4.peg.3561"/>
<dbReference type="InterPro" id="IPR017871">
    <property type="entry name" value="ABC_transporter-like_CS"/>
</dbReference>
<dbReference type="InterPro" id="IPR027417">
    <property type="entry name" value="P-loop_NTPase"/>
</dbReference>
<dbReference type="GO" id="GO:0015658">
    <property type="term" value="F:branched-chain amino acid transmembrane transporter activity"/>
    <property type="evidence" value="ECO:0007669"/>
    <property type="project" value="TreeGrafter"/>
</dbReference>
<organism evidence="7 8">
    <name type="scientific">Paenibacillus naphthalenovorans</name>
    <dbReference type="NCBI Taxonomy" id="162209"/>
    <lineage>
        <taxon>Bacteria</taxon>
        <taxon>Bacillati</taxon>
        <taxon>Bacillota</taxon>
        <taxon>Bacilli</taxon>
        <taxon>Bacillales</taxon>
        <taxon>Paenibacillaceae</taxon>
        <taxon>Paenibacillus</taxon>
    </lineage>
</organism>
<proteinExistence type="inferred from homology"/>
<dbReference type="GO" id="GO:0015807">
    <property type="term" value="P:L-amino acid transport"/>
    <property type="evidence" value="ECO:0007669"/>
    <property type="project" value="TreeGrafter"/>
</dbReference>
<dbReference type="InterPro" id="IPR052156">
    <property type="entry name" value="BCAA_Transport_ATP-bd_LivF"/>
</dbReference>
<dbReference type="PROSITE" id="PS00211">
    <property type="entry name" value="ABC_TRANSPORTER_1"/>
    <property type="match status" value="1"/>
</dbReference>
<evidence type="ECO:0000313" key="7">
    <source>
        <dbReference type="EMBL" id="ALS23689.1"/>
    </source>
</evidence>
<keyword evidence="2" id="KW-0813">Transport</keyword>
<comment type="similarity">
    <text evidence="1">Belongs to the ABC transporter superfamily.</text>
</comment>